<organism evidence="11">
    <name type="scientific">Guillardia theta</name>
    <name type="common">Cryptophyte</name>
    <name type="synonym">Cryptomonas phi</name>
    <dbReference type="NCBI Taxonomy" id="55529"/>
    <lineage>
        <taxon>Eukaryota</taxon>
        <taxon>Cryptophyceae</taxon>
        <taxon>Pyrenomonadales</taxon>
        <taxon>Geminigeraceae</taxon>
        <taxon>Guillardia</taxon>
    </lineage>
</organism>
<dbReference type="SUPFAM" id="SSF57850">
    <property type="entry name" value="RING/U-box"/>
    <property type="match status" value="1"/>
</dbReference>
<dbReference type="EMBL" id="HBKN01047278">
    <property type="protein sequence ID" value="CAE2337208.1"/>
    <property type="molecule type" value="Transcribed_RNA"/>
</dbReference>
<dbReference type="SMART" id="SM00184">
    <property type="entry name" value="RING"/>
    <property type="match status" value="1"/>
</dbReference>
<dbReference type="FunFam" id="3.30.40.10:FF:000388">
    <property type="entry name" value="Putative RING zinc finger domain superfamily protein"/>
    <property type="match status" value="1"/>
</dbReference>
<evidence type="ECO:0000256" key="7">
    <source>
        <dbReference type="ARBA" id="ARBA00023136"/>
    </source>
</evidence>
<evidence type="ECO:0000256" key="4">
    <source>
        <dbReference type="ARBA" id="ARBA00022771"/>
    </source>
</evidence>
<keyword evidence="2" id="KW-0812">Transmembrane</keyword>
<keyword evidence="5" id="KW-0862">Zinc</keyword>
<reference evidence="11" key="1">
    <citation type="submission" date="2021-01" db="EMBL/GenBank/DDBJ databases">
        <authorList>
            <person name="Corre E."/>
            <person name="Pelletier E."/>
            <person name="Niang G."/>
            <person name="Scheremetjew M."/>
            <person name="Finn R."/>
            <person name="Kale V."/>
            <person name="Holt S."/>
            <person name="Cochrane G."/>
            <person name="Meng A."/>
            <person name="Brown T."/>
            <person name="Cohen L."/>
        </authorList>
    </citation>
    <scope>NUCLEOTIDE SEQUENCE</scope>
    <source>
        <strain evidence="11">CCMP 2712</strain>
    </source>
</reference>
<feature type="compositionally biased region" description="Polar residues" evidence="9">
    <location>
        <begin position="271"/>
        <end position="281"/>
    </location>
</feature>
<keyword evidence="6" id="KW-1133">Transmembrane helix</keyword>
<evidence type="ECO:0000256" key="2">
    <source>
        <dbReference type="ARBA" id="ARBA00022692"/>
    </source>
</evidence>
<dbReference type="GO" id="GO:0008270">
    <property type="term" value="F:zinc ion binding"/>
    <property type="evidence" value="ECO:0007669"/>
    <property type="project" value="UniProtKB-KW"/>
</dbReference>
<keyword evidence="3" id="KW-0479">Metal-binding</keyword>
<dbReference type="Pfam" id="PF13639">
    <property type="entry name" value="zf-RING_2"/>
    <property type="match status" value="1"/>
</dbReference>
<evidence type="ECO:0000256" key="3">
    <source>
        <dbReference type="ARBA" id="ARBA00022723"/>
    </source>
</evidence>
<dbReference type="Gene3D" id="3.30.40.10">
    <property type="entry name" value="Zinc/RING finger domain, C3HC4 (zinc finger)"/>
    <property type="match status" value="1"/>
</dbReference>
<evidence type="ECO:0000256" key="8">
    <source>
        <dbReference type="PROSITE-ProRule" id="PRU00175"/>
    </source>
</evidence>
<name>A0A7S4PJK5_GUITH</name>
<evidence type="ECO:0000256" key="9">
    <source>
        <dbReference type="SAM" id="MobiDB-lite"/>
    </source>
</evidence>
<evidence type="ECO:0000256" key="1">
    <source>
        <dbReference type="ARBA" id="ARBA00004167"/>
    </source>
</evidence>
<gene>
    <name evidence="11" type="ORF">GTHE00462_LOCUS36901</name>
</gene>
<sequence length="335" mass="36174">MGSSPSTLLVLEGPNGTRQIHTGNQTFLVTRMISPSDSREMSLIAQQTNQVAFAGPSRGRAQIFQTSNINARSADRMMLLMEALVEFLEAVEGGARGGTLVPQADLRTPTSVVASLPTCRFSGGDDSKECYICLSNFETDELIRKLPCQHEFHAHCIDKWLLDVHRTCPCCRVDICEALEPCEDQREKLTGGRSEPDSSGVGSRAGLASDLSSLFQEEGQEAGRAASLLQEPSPPFPPASPTLVASRQGSQARVASTSGVREFSVRGEPSVGSTIVASSEPTDAMRGRVSLIEEEPANLGNFGILQTIESPGSSIYRNNRLQMRSRRNSRTCIIS</sequence>
<comment type="subcellular location">
    <subcellularLocation>
        <location evidence="1">Membrane</location>
        <topology evidence="1">Single-pass membrane protein</topology>
    </subcellularLocation>
</comment>
<proteinExistence type="predicted"/>
<accession>A0A7S4PJK5</accession>
<dbReference type="AlphaFoldDB" id="A0A7S4PJK5"/>
<evidence type="ECO:0000256" key="6">
    <source>
        <dbReference type="ARBA" id="ARBA00022989"/>
    </source>
</evidence>
<dbReference type="PROSITE" id="PS50089">
    <property type="entry name" value="ZF_RING_2"/>
    <property type="match status" value="1"/>
</dbReference>
<feature type="compositionally biased region" description="Polar residues" evidence="9">
    <location>
        <begin position="243"/>
        <end position="259"/>
    </location>
</feature>
<dbReference type="InterPro" id="IPR013083">
    <property type="entry name" value="Znf_RING/FYVE/PHD"/>
</dbReference>
<protein>
    <recommendedName>
        <fullName evidence="10">RING-type domain-containing protein</fullName>
    </recommendedName>
</protein>
<feature type="domain" description="RING-type" evidence="10">
    <location>
        <begin position="130"/>
        <end position="172"/>
    </location>
</feature>
<dbReference type="GO" id="GO:0016020">
    <property type="term" value="C:membrane"/>
    <property type="evidence" value="ECO:0007669"/>
    <property type="project" value="UniProtKB-SubCell"/>
</dbReference>
<dbReference type="PANTHER" id="PTHR47168">
    <property type="entry name" value="RING ZINC FINGER DOMAIN SUPERFAMILY PROTEIN-RELATED"/>
    <property type="match status" value="1"/>
</dbReference>
<dbReference type="InterPro" id="IPR001841">
    <property type="entry name" value="Znf_RING"/>
</dbReference>
<evidence type="ECO:0000313" key="11">
    <source>
        <dbReference type="EMBL" id="CAE2337208.1"/>
    </source>
</evidence>
<feature type="region of interest" description="Disordered" evidence="9">
    <location>
        <begin position="222"/>
        <end position="283"/>
    </location>
</feature>
<dbReference type="PANTHER" id="PTHR47168:SF1">
    <property type="entry name" value="OS02G0798600 PROTEIN"/>
    <property type="match status" value="1"/>
</dbReference>
<keyword evidence="4 8" id="KW-0863">Zinc-finger</keyword>
<keyword evidence="7" id="KW-0472">Membrane</keyword>
<dbReference type="InterPro" id="IPR051653">
    <property type="entry name" value="E3_ligase_sorting_rcpt"/>
</dbReference>
<evidence type="ECO:0000256" key="5">
    <source>
        <dbReference type="ARBA" id="ARBA00022833"/>
    </source>
</evidence>
<evidence type="ECO:0000259" key="10">
    <source>
        <dbReference type="PROSITE" id="PS50089"/>
    </source>
</evidence>